<feature type="transmembrane region" description="Helical" evidence="1">
    <location>
        <begin position="197"/>
        <end position="215"/>
    </location>
</feature>
<organism evidence="2 3">
    <name type="scientific">Persicimonas caeni</name>
    <dbReference type="NCBI Taxonomy" id="2292766"/>
    <lineage>
        <taxon>Bacteria</taxon>
        <taxon>Deltaproteobacteria</taxon>
        <taxon>Bradymonadales</taxon>
        <taxon>Bradymonadaceae</taxon>
        <taxon>Persicimonas</taxon>
    </lineage>
</organism>
<feature type="transmembrane region" description="Helical" evidence="1">
    <location>
        <begin position="174"/>
        <end position="191"/>
    </location>
</feature>
<dbReference type="OrthoDB" id="21325at2"/>
<protein>
    <recommendedName>
        <fullName evidence="4">ZIP Zinc transporter</fullName>
    </recommendedName>
</protein>
<evidence type="ECO:0008006" key="4">
    <source>
        <dbReference type="Google" id="ProtNLM"/>
    </source>
</evidence>
<dbReference type="Proteomes" id="UP000315995">
    <property type="component" value="Chromosome"/>
</dbReference>
<keyword evidence="1" id="KW-0812">Transmembrane</keyword>
<keyword evidence="1" id="KW-1133">Transmembrane helix</keyword>
<dbReference type="AlphaFoldDB" id="A0A4Y6PV77"/>
<reference evidence="2 3" key="1">
    <citation type="submission" date="2019-06" db="EMBL/GenBank/DDBJ databases">
        <title>Persicimonas caeni gen. nov., sp. nov., a predatory bacterium isolated from solar saltern.</title>
        <authorList>
            <person name="Wang S."/>
        </authorList>
    </citation>
    <scope>NUCLEOTIDE SEQUENCE [LARGE SCALE GENOMIC DNA]</scope>
    <source>
        <strain evidence="2 3">YN101</strain>
    </source>
</reference>
<feature type="transmembrane region" description="Helical" evidence="1">
    <location>
        <begin position="66"/>
        <end position="87"/>
    </location>
</feature>
<sequence length="244" mass="26980">MEFIGLAVAIVFALTHLFGGKLRFLDVIPRSRWLSAAGGVSVAYVFLHLLPEVAHAEEVLAEHDQLGVVATPAFLVALVGLVVFYGLERAARQRRPKEAFSGTEEPGEEYDDWVFWLHIASYSVYNLIIGYLLVHGERRSLDELVLYAVAIGLHFLVTDYGLRHEHKRAYKRYGRWILAGVILAGWAVGMAVQVSEITLLAITAFLAGGIVMNVLKEELPAERESRFSAFLLGTAAYAGLLLVI</sequence>
<evidence type="ECO:0000313" key="3">
    <source>
        <dbReference type="Proteomes" id="UP000315995"/>
    </source>
</evidence>
<feature type="transmembrane region" description="Helical" evidence="1">
    <location>
        <begin position="227"/>
        <end position="243"/>
    </location>
</feature>
<accession>A0A5B8YAN2</accession>
<name>A0A4Y6PV77_PERCE</name>
<proteinExistence type="predicted"/>
<accession>A0A4Y6PV77</accession>
<evidence type="ECO:0000313" key="2">
    <source>
        <dbReference type="EMBL" id="QDG52251.1"/>
    </source>
</evidence>
<dbReference type="RefSeq" id="WP_141198723.1">
    <property type="nucleotide sequence ID" value="NZ_CP041186.1"/>
</dbReference>
<gene>
    <name evidence="2" type="ORF">FIV42_16345</name>
</gene>
<keyword evidence="1" id="KW-0472">Membrane</keyword>
<evidence type="ECO:0000256" key="1">
    <source>
        <dbReference type="SAM" id="Phobius"/>
    </source>
</evidence>
<feature type="transmembrane region" description="Helical" evidence="1">
    <location>
        <begin position="113"/>
        <end position="132"/>
    </location>
</feature>
<dbReference type="EMBL" id="CP041186">
    <property type="protein sequence ID" value="QDG52251.1"/>
    <property type="molecule type" value="Genomic_DNA"/>
</dbReference>
<feature type="transmembrane region" description="Helical" evidence="1">
    <location>
        <begin position="144"/>
        <end position="162"/>
    </location>
</feature>
<keyword evidence="3" id="KW-1185">Reference proteome</keyword>